<evidence type="ECO:0000256" key="10">
    <source>
        <dbReference type="SAM" id="MobiDB-lite"/>
    </source>
</evidence>
<feature type="region of interest" description="Disordered" evidence="10">
    <location>
        <begin position="37"/>
        <end position="378"/>
    </location>
</feature>
<feature type="compositionally biased region" description="Low complexity" evidence="10">
    <location>
        <begin position="153"/>
        <end position="168"/>
    </location>
</feature>
<evidence type="ECO:0000256" key="8">
    <source>
        <dbReference type="ARBA" id="ARBA00025273"/>
    </source>
</evidence>
<feature type="coiled-coil region" evidence="9">
    <location>
        <begin position="565"/>
        <end position="592"/>
    </location>
</feature>
<dbReference type="InterPro" id="IPR037692">
    <property type="entry name" value="CEP70"/>
</dbReference>
<evidence type="ECO:0000256" key="4">
    <source>
        <dbReference type="ARBA" id="ARBA00022490"/>
    </source>
</evidence>
<dbReference type="OrthoDB" id="2020926at2759"/>
<organism evidence="11 12">
    <name type="scientific">Phytophthora boehmeriae</name>
    <dbReference type="NCBI Taxonomy" id="109152"/>
    <lineage>
        <taxon>Eukaryota</taxon>
        <taxon>Sar</taxon>
        <taxon>Stramenopiles</taxon>
        <taxon>Oomycota</taxon>
        <taxon>Peronosporomycetes</taxon>
        <taxon>Peronosporales</taxon>
        <taxon>Peronosporaceae</taxon>
        <taxon>Phytophthora</taxon>
    </lineage>
</organism>
<feature type="compositionally biased region" description="Polar residues" evidence="10">
    <location>
        <begin position="246"/>
        <end position="266"/>
    </location>
</feature>
<comment type="subcellular location">
    <subcellularLocation>
        <location evidence="1">Cytoplasm</location>
        <location evidence="1">Cytoskeleton</location>
        <location evidence="1">Microtubule organizing center</location>
        <location evidence="1">Centrosome</location>
    </subcellularLocation>
</comment>
<dbReference type="EMBL" id="JAGDFL010000135">
    <property type="protein sequence ID" value="KAG7396881.1"/>
    <property type="molecule type" value="Genomic_DNA"/>
</dbReference>
<proteinExistence type="predicted"/>
<keyword evidence="6 9" id="KW-0175">Coiled coil</keyword>
<keyword evidence="4" id="KW-0963">Cytoplasm</keyword>
<protein>
    <recommendedName>
        <fullName evidence="3">Centrosomal protein of 70 kDa</fullName>
    </recommendedName>
</protein>
<dbReference type="GO" id="GO:0043015">
    <property type="term" value="F:gamma-tubulin binding"/>
    <property type="evidence" value="ECO:0007669"/>
    <property type="project" value="InterPro"/>
</dbReference>
<sequence>MDESLSSVDQFLRDNGFSISDPAIGLTSLSGDEVLDEELLLSDADERPPPLPTSSSRSSDESPRFVLLEDQDLLLGDGERETQTQERLSGDRTSERRESEGQAASWRAQDKQPQQEEEDSLDRSMLFGGSELSLSSIEPRMDRMHQSGAEQQSALSAPPSEASSSGSLVEMQSASRSPDRTRKEEEDEMAYQTTPHREAPSVREAAFVSAASSSSLPPSLSHSATSSGKVLDDELNDALGVPRSGSVVTQQLSISEQQSQMSASQKRSTRSGDDHSSQRSGSSRASRTQQVLFPRDDNEGTEQRKEGGTSSDRIARAVRGSRDEKNRWSNNSSESDANFLFGGEAEEKKEDNDDESVSLRNTHKGSTREQGSTDVGEGNWIGLNDLLRKNGLPAVQFRQIGSCEALPDRDSLFSAINDFVVQLERKNEAIQELVLASNRNSRVRSRREGELQTSEKKNEGTQRALEKAKAEIERLKALQKKESEEAKLAAKKLKNSCLRLQQQLKVSEHRVKAKEVLVEKMQAKLQQQVDKENMNKTRDRRAFRNIQDRDLRRANPRDIQALETIGVYETQREQMQEELEHLRAQVAALNSELRDKDNFIARQGNAALNTEPPIWDAYSDEGTTTRVSGTHSRSRHRYGSSSVASDEVMLEQLEAARREQEVAAAKLRHREAVMIKKVAMIEQELLAARETIGELKEENANLTLEAESRPSIRDYRLSQRRIHHLERQVAENKLALEEASDLNELRKYMGTKELVERDRLNHRLHLNRLNTLPRETTLEVVKHVCRVLHLTDITLIAPTLDKLCSVVAAVPRMEKFIRDVCGFVFLHVSDGVEAKDGENARFELEQVLPTLQQWMMERRKLHALENFKTSIVTELCKRSVEPSVLTSQESCEENNQVPPTTLSRAVHIVSDLVELEKSVLHHREIYTQAASELERRPNVLINQIVRHFSHLFEVKSVEGVLPKINETYLLVNEMKNFINTIRDLLHLKKDTPIVHCLNAIKGKLQGYTLDPAHTRPEYESENHVRTMARPGNAYDGGTPNFVVEKHRLQERRQDGNQADLVGVRQVREMSILVRELKRELGAATMDEILPRTKRLMELLSLSIHNADPGGDESDYE</sequence>
<evidence type="ECO:0000256" key="2">
    <source>
        <dbReference type="ARBA" id="ARBA00011832"/>
    </source>
</evidence>
<keyword evidence="7" id="KW-0206">Cytoskeleton</keyword>
<evidence type="ECO:0000256" key="1">
    <source>
        <dbReference type="ARBA" id="ARBA00004300"/>
    </source>
</evidence>
<dbReference type="GO" id="GO:0005813">
    <property type="term" value="C:centrosome"/>
    <property type="evidence" value="ECO:0007669"/>
    <property type="project" value="UniProtKB-SubCell"/>
</dbReference>
<comment type="function">
    <text evidence="8">Plays a role in the organization of both preexisting and nascent microtubules in interphase cells. During mitosis, required for the organization and orientation of the mitotic spindle.</text>
</comment>
<name>A0A8T1WUQ4_9STRA</name>
<evidence type="ECO:0000256" key="3">
    <source>
        <dbReference type="ARBA" id="ARBA00018408"/>
    </source>
</evidence>
<dbReference type="GO" id="GO:0070507">
    <property type="term" value="P:regulation of microtubule cytoskeleton organization"/>
    <property type="evidence" value="ECO:0007669"/>
    <property type="project" value="InterPro"/>
</dbReference>
<dbReference type="GO" id="GO:0060271">
    <property type="term" value="P:cilium assembly"/>
    <property type="evidence" value="ECO:0007669"/>
    <property type="project" value="InterPro"/>
</dbReference>
<feature type="region of interest" description="Disordered" evidence="10">
    <location>
        <begin position="617"/>
        <end position="640"/>
    </location>
</feature>
<feature type="compositionally biased region" description="Low complexity" evidence="10">
    <location>
        <begin position="209"/>
        <end position="227"/>
    </location>
</feature>
<evidence type="ECO:0000256" key="7">
    <source>
        <dbReference type="ARBA" id="ARBA00023212"/>
    </source>
</evidence>
<dbReference type="Proteomes" id="UP000693981">
    <property type="component" value="Unassembled WGS sequence"/>
</dbReference>
<evidence type="ECO:0000313" key="12">
    <source>
        <dbReference type="Proteomes" id="UP000693981"/>
    </source>
</evidence>
<reference evidence="11" key="1">
    <citation type="submission" date="2021-02" db="EMBL/GenBank/DDBJ databases">
        <authorList>
            <person name="Palmer J.M."/>
        </authorList>
    </citation>
    <scope>NUCLEOTIDE SEQUENCE</scope>
    <source>
        <strain evidence="11">SCRP23</strain>
    </source>
</reference>
<accession>A0A8T1WUQ4</accession>
<feature type="compositionally biased region" description="Basic and acidic residues" evidence="10">
    <location>
        <begin position="446"/>
        <end position="464"/>
    </location>
</feature>
<comment type="subunit">
    <text evidence="2">Directly interacts with tubulin-gamma; this interaction determines centrosomal localization.</text>
</comment>
<feature type="compositionally biased region" description="Basic and acidic residues" evidence="10">
    <location>
        <begin position="294"/>
        <end position="307"/>
    </location>
</feature>
<keyword evidence="5" id="KW-0802">TPR repeat</keyword>
<feature type="compositionally biased region" description="Low complexity" evidence="10">
    <location>
        <begin position="278"/>
        <end position="287"/>
    </location>
</feature>
<evidence type="ECO:0000256" key="9">
    <source>
        <dbReference type="SAM" id="Coils"/>
    </source>
</evidence>
<dbReference type="AlphaFoldDB" id="A0A8T1WUQ4"/>
<feature type="coiled-coil region" evidence="9">
    <location>
        <begin position="650"/>
        <end position="745"/>
    </location>
</feature>
<dbReference type="PANTHER" id="PTHR14594">
    <property type="entry name" value="CENTROSOMAL PROTEIN OF 70 KDA"/>
    <property type="match status" value="1"/>
</dbReference>
<comment type="caution">
    <text evidence="11">The sequence shown here is derived from an EMBL/GenBank/DDBJ whole genome shotgun (WGS) entry which is preliminary data.</text>
</comment>
<keyword evidence="12" id="KW-1185">Reference proteome</keyword>
<dbReference type="PANTHER" id="PTHR14594:SF1">
    <property type="entry name" value="CENTROSOMAL PROTEIN OF 70 KDA"/>
    <property type="match status" value="1"/>
</dbReference>
<evidence type="ECO:0000256" key="6">
    <source>
        <dbReference type="ARBA" id="ARBA00023054"/>
    </source>
</evidence>
<evidence type="ECO:0000313" key="11">
    <source>
        <dbReference type="EMBL" id="KAG7396881.1"/>
    </source>
</evidence>
<evidence type="ECO:0000256" key="5">
    <source>
        <dbReference type="ARBA" id="ARBA00022803"/>
    </source>
</evidence>
<feature type="compositionally biased region" description="Basic and acidic residues" evidence="10">
    <location>
        <begin position="77"/>
        <end position="100"/>
    </location>
</feature>
<gene>
    <name evidence="11" type="ORF">PHYBOEH_001571</name>
</gene>
<feature type="region of interest" description="Disordered" evidence="10">
    <location>
        <begin position="439"/>
        <end position="464"/>
    </location>
</feature>